<dbReference type="EMBL" id="LCYG01000084">
    <property type="protein sequence ID" value="KLK90445.1"/>
    <property type="molecule type" value="Genomic_DNA"/>
</dbReference>
<dbReference type="Proteomes" id="UP000035489">
    <property type="component" value="Unassembled WGS sequence"/>
</dbReference>
<keyword evidence="2" id="KW-1185">Reference proteome</keyword>
<name>A0A0H1R5E6_9HYPH</name>
<proteinExistence type="predicted"/>
<dbReference type="SUPFAM" id="SSF50969">
    <property type="entry name" value="YVTN repeat-like/Quinoprotein amine dehydrogenase"/>
    <property type="match status" value="1"/>
</dbReference>
<protein>
    <submittedName>
        <fullName evidence="1">Uncharacterized protein</fullName>
    </submittedName>
</protein>
<accession>A0A0H1R5E6</accession>
<evidence type="ECO:0000313" key="2">
    <source>
        <dbReference type="Proteomes" id="UP000035489"/>
    </source>
</evidence>
<gene>
    <name evidence="1" type="ORF">AA309_25530</name>
</gene>
<reference evidence="1 2" key="1">
    <citation type="submission" date="2015-05" db="EMBL/GenBank/DDBJ databases">
        <title>Draft genome sequence of Microvirga vignae strain BR3299, a novel nitrogen fixing bacteria isolated from Brazil semi-aired region.</title>
        <authorList>
            <person name="Zilli J.E."/>
            <person name="Passos S.R."/>
            <person name="Leite J."/>
            <person name="Baldani J.I."/>
            <person name="Xavier G.R."/>
            <person name="Rumjaneck N.G."/>
            <person name="Simoes-Araujo J.L."/>
        </authorList>
    </citation>
    <scope>NUCLEOTIDE SEQUENCE [LARGE SCALE GENOMIC DNA]</scope>
    <source>
        <strain evidence="1 2">BR3299</strain>
    </source>
</reference>
<evidence type="ECO:0000313" key="1">
    <source>
        <dbReference type="EMBL" id="KLK90445.1"/>
    </source>
</evidence>
<dbReference type="InterPro" id="IPR011044">
    <property type="entry name" value="Quino_amine_DH_bsu"/>
</dbReference>
<dbReference type="AlphaFoldDB" id="A0A0H1R5E6"/>
<dbReference type="STRING" id="1225564.AA309_25530"/>
<organism evidence="1 2">
    <name type="scientific">Microvirga vignae</name>
    <dbReference type="NCBI Taxonomy" id="1225564"/>
    <lineage>
        <taxon>Bacteria</taxon>
        <taxon>Pseudomonadati</taxon>
        <taxon>Pseudomonadota</taxon>
        <taxon>Alphaproteobacteria</taxon>
        <taxon>Hyphomicrobiales</taxon>
        <taxon>Methylobacteriaceae</taxon>
        <taxon>Microvirga</taxon>
    </lineage>
</organism>
<comment type="caution">
    <text evidence="1">The sequence shown here is derived from an EMBL/GenBank/DDBJ whole genome shotgun (WGS) entry which is preliminary data.</text>
</comment>
<dbReference type="PATRIC" id="fig|1225564.3.peg.6671"/>
<sequence>MLWRSEGAEFVMIPAIYRAFSTTELHLLAFSHDGSLMFDQLVTQVTLGDVTGDSDLHWWCLYIFCYSLNDLFGLTPTVPIPGANELPVEAETPLPSVGVSRDPNPVVVVADNNQHLIGYNFSPTGGFTELFRKHLATGQIRMSSPTLLQSGHSVISANYGDEGWLLSGGPSPQNWTEVVIPRARATPALTNDGRIISVARDGTVRAVSTSPNRTVIGSVGLGAETIAPVAASCTHLFVSTVSSLVTLDARSLAEMARFSWKAGGQSPPAIGPSGMVYAFAENSLFIFPAPRVGRFVLTPLTCRDVLIKSPTAD</sequence>